<dbReference type="Pfam" id="PF07940">
    <property type="entry name" value="Hepar_II_III_C"/>
    <property type="match status" value="1"/>
</dbReference>
<evidence type="ECO:0000256" key="3">
    <source>
        <dbReference type="ARBA" id="ARBA00022525"/>
    </source>
</evidence>
<evidence type="ECO:0000259" key="10">
    <source>
        <dbReference type="Pfam" id="PF24517"/>
    </source>
</evidence>
<accession>A0A4R6KQH1</accession>
<evidence type="ECO:0000256" key="2">
    <source>
        <dbReference type="ARBA" id="ARBA00004613"/>
    </source>
</evidence>
<dbReference type="InterPro" id="IPR012480">
    <property type="entry name" value="Hepar_II_III_C"/>
</dbReference>
<dbReference type="Pfam" id="PF24517">
    <property type="entry name" value="CBM96"/>
    <property type="match status" value="1"/>
</dbReference>
<evidence type="ECO:0000256" key="5">
    <source>
        <dbReference type="ARBA" id="ARBA00022764"/>
    </source>
</evidence>
<keyword evidence="6" id="KW-0456">Lyase</keyword>
<evidence type="ECO:0000259" key="8">
    <source>
        <dbReference type="Pfam" id="PF07940"/>
    </source>
</evidence>
<dbReference type="Pfam" id="PF16889">
    <property type="entry name" value="Hepar_II_III_N"/>
    <property type="match status" value="1"/>
</dbReference>
<keyword evidence="12" id="KW-1185">Reference proteome</keyword>
<reference evidence="11 12" key="1">
    <citation type="submission" date="2019-03" db="EMBL/GenBank/DDBJ databases">
        <title>Genomic Encyclopedia of Type Strains, Phase III (KMG-III): the genomes of soil and plant-associated and newly described type strains.</title>
        <authorList>
            <person name="Whitman W."/>
        </authorList>
    </citation>
    <scope>NUCLEOTIDE SEQUENCE [LARGE SCALE GENOMIC DNA]</scope>
    <source>
        <strain evidence="11 12">VKM Ac-2527</strain>
    </source>
</reference>
<dbReference type="EMBL" id="SNWQ01000001">
    <property type="protein sequence ID" value="TDO54955.1"/>
    <property type="molecule type" value="Genomic_DNA"/>
</dbReference>
<feature type="chain" id="PRO_5038479134" evidence="7">
    <location>
        <begin position="18"/>
        <end position="916"/>
    </location>
</feature>
<proteinExistence type="predicted"/>
<comment type="subcellular location">
    <subcellularLocation>
        <location evidence="1">Periplasm</location>
    </subcellularLocation>
    <subcellularLocation>
        <location evidence="2">Secreted</location>
    </subcellularLocation>
</comment>
<dbReference type="GO" id="GO:0042597">
    <property type="term" value="C:periplasmic space"/>
    <property type="evidence" value="ECO:0007669"/>
    <property type="project" value="UniProtKB-SubCell"/>
</dbReference>
<keyword evidence="5" id="KW-0574">Periplasm</keyword>
<dbReference type="GO" id="GO:0005576">
    <property type="term" value="C:extracellular region"/>
    <property type="evidence" value="ECO:0007669"/>
    <property type="project" value="UniProtKB-SubCell"/>
</dbReference>
<dbReference type="SUPFAM" id="SSF48230">
    <property type="entry name" value="Chondroitin AC/alginate lyase"/>
    <property type="match status" value="1"/>
</dbReference>
<keyword evidence="3" id="KW-0964">Secreted</keyword>
<dbReference type="InterPro" id="IPR055372">
    <property type="entry name" value="CBM96"/>
</dbReference>
<evidence type="ECO:0000256" key="1">
    <source>
        <dbReference type="ARBA" id="ARBA00004418"/>
    </source>
</evidence>
<dbReference type="Gene3D" id="2.70.98.70">
    <property type="match status" value="1"/>
</dbReference>
<dbReference type="AlphaFoldDB" id="A0A4R6KQH1"/>
<sequence>MVAATTTLLLLAGTVGARVGSTAENLSDAEFFALLDYDGIADLGGVEAAVRAGDYAAAKRELLSYYRSRPANDAGKFTHNDWPGVLELTPDHIWTLGSGEVYRTTLRFSAQESTVTADVTAAAVAATGGTAGFLLMARTKEPVTASVNSREKASGRPALRLTLTDGSVRTLNPTADTYIKAGTDAGTSYGGKDVLQVRDQGSGPFTAETRKAYLQFDLRGVSGVRSAELSLTGRADAAKDVMVFSNSEAFVESSRTWNNTVQNTYSWQGDPGGFDWLLPAGADKEYWYQLARFFFAGPLARAYQGTGEEKYADALIGTMTDFIADADGYGTEYGAGSYPRSLDTARRLDNWTAAYEILRTSPSLDAEENVQILKTMYRSGLHLRGNVHDSPNWMQTQKISLLHAAVYLPEFTAAAGWRGNAADFLAGQLNDSTYPDGGYREATSGYARGYVSQYVDLVEFMKKHGIAFTATEKLRKLGHFLMDQTLPNGYTANYGDSGSDDQRTVLRRLGELLGDQELIYVGTSGKAGTKPAHVAARYPDTRVAVSRSGWSADDAYLRYNIDRGPHSHPDELSLVTYKHGRELLVDPGTYSYSSDPRSDWLRKTTEAHNTVEVDNLPQNSKAAGEITHFVSNPAFDLISGNTDASAGAWHARSVLALRSGVSVVSDQLRPRDTASHRYEQNWHFLPDANLTQSSTTKATVTRFGSGANVTVVPADPGKLTASVANGYYSPAFYRVSDAKYSSYVKQVAGRTTFDTLLLPSSGAADTGVRITRLPVGTLTPDLVTALDIRFGDGGRGTYYKSWATKAKRAFGTYNFDGKILYVQDNPAGSVQSFILYDGSTVQRAGKVLVNSPVPVNDIAVTYDGSKLRIDGRTLTASTDPAKAIAITAPTATEVLLNGTPVNFTRTGDFIYAAAAS</sequence>
<evidence type="ECO:0000313" key="11">
    <source>
        <dbReference type="EMBL" id="TDO54955.1"/>
    </source>
</evidence>
<keyword evidence="4 7" id="KW-0732">Signal</keyword>
<evidence type="ECO:0000259" key="9">
    <source>
        <dbReference type="Pfam" id="PF16889"/>
    </source>
</evidence>
<dbReference type="InterPro" id="IPR031680">
    <property type="entry name" value="Hepar_II_III_N"/>
</dbReference>
<evidence type="ECO:0000256" key="6">
    <source>
        <dbReference type="ARBA" id="ARBA00023239"/>
    </source>
</evidence>
<dbReference type="InterPro" id="IPR008929">
    <property type="entry name" value="Chondroitin_lyas"/>
</dbReference>
<dbReference type="Gene3D" id="1.50.10.100">
    <property type="entry name" value="Chondroitin AC/alginate lyase"/>
    <property type="match status" value="2"/>
</dbReference>
<feature type="signal peptide" evidence="7">
    <location>
        <begin position="1"/>
        <end position="17"/>
    </location>
</feature>
<feature type="domain" description="Heparin-sulfate lyase N-terminal" evidence="9">
    <location>
        <begin position="262"/>
        <end position="509"/>
    </location>
</feature>
<protein>
    <submittedName>
        <fullName evidence="11">Heparinase II/III-like protein</fullName>
    </submittedName>
</protein>
<comment type="caution">
    <text evidence="11">The sequence shown here is derived from an EMBL/GenBank/DDBJ whole genome shotgun (WGS) entry which is preliminary data.</text>
</comment>
<evidence type="ECO:0000313" key="12">
    <source>
        <dbReference type="Proteomes" id="UP000295388"/>
    </source>
</evidence>
<evidence type="ECO:0000256" key="7">
    <source>
        <dbReference type="SAM" id="SignalP"/>
    </source>
</evidence>
<feature type="domain" description="Heparinase II/III-like C-terminal" evidence="8">
    <location>
        <begin position="565"/>
        <end position="733"/>
    </location>
</feature>
<name>A0A4R6KQH1_9ACTN</name>
<feature type="domain" description="Carbohydrate-binding module family 96" evidence="10">
    <location>
        <begin position="169"/>
        <end position="260"/>
    </location>
</feature>
<organism evidence="11 12">
    <name type="scientific">Kribbella caucasensis</name>
    <dbReference type="NCBI Taxonomy" id="2512215"/>
    <lineage>
        <taxon>Bacteria</taxon>
        <taxon>Bacillati</taxon>
        <taxon>Actinomycetota</taxon>
        <taxon>Actinomycetes</taxon>
        <taxon>Propionibacteriales</taxon>
        <taxon>Kribbellaceae</taxon>
        <taxon>Kribbella</taxon>
    </lineage>
</organism>
<dbReference type="Proteomes" id="UP000295388">
    <property type="component" value="Unassembled WGS sequence"/>
</dbReference>
<dbReference type="GO" id="GO:0016829">
    <property type="term" value="F:lyase activity"/>
    <property type="evidence" value="ECO:0007669"/>
    <property type="project" value="UniProtKB-KW"/>
</dbReference>
<evidence type="ECO:0000256" key="4">
    <source>
        <dbReference type="ARBA" id="ARBA00022729"/>
    </source>
</evidence>
<dbReference type="PANTHER" id="PTHR39210">
    <property type="entry name" value="HEPARIN-SULFATE LYASE"/>
    <property type="match status" value="1"/>
</dbReference>
<dbReference type="PANTHER" id="PTHR39210:SF1">
    <property type="entry name" value="HEPARIN-SULFATE LYASE"/>
    <property type="match status" value="1"/>
</dbReference>
<gene>
    <name evidence="11" type="ORF">EV643_101749</name>
</gene>